<protein>
    <recommendedName>
        <fullName evidence="4">DUF433 domain-containing protein</fullName>
    </recommendedName>
</protein>
<evidence type="ECO:0000313" key="3">
    <source>
        <dbReference type="Proteomes" id="UP000058660"/>
    </source>
</evidence>
<accession>A0ABM5VKW0</accession>
<dbReference type="Proteomes" id="UP000058660">
    <property type="component" value="Chromosome"/>
</dbReference>
<reference evidence="3" key="1">
    <citation type="journal article" date="2015" name="PLoS ONE">
        <title>Complete Genome Sequence of Thermus aquaticus Y51MC23.</title>
        <authorList>
            <person name="Brumm P.J."/>
            <person name="Monsma S."/>
            <person name="Keough B."/>
            <person name="Jasinovica S."/>
            <person name="Ferguson E."/>
            <person name="Schoenfeld T."/>
            <person name="Lodes M."/>
            <person name="Mead D.A."/>
        </authorList>
    </citation>
    <scope>NUCLEOTIDE SEQUENCE [LARGE SCALE GENOMIC DNA]</scope>
    <source>
        <strain evidence="3">Y51MC23</strain>
    </source>
</reference>
<dbReference type="Proteomes" id="UP000058660">
    <property type="component" value="Plasmid pTA78"/>
</dbReference>
<evidence type="ECO:0000313" key="2">
    <source>
        <dbReference type="EMBL" id="ALJ92368.1"/>
    </source>
</evidence>
<sequence>MDCPEYTERRMALTERIPLVADEAGGLRVEDTRVYLEDLLDTYEGGLSPEEMVLAYPSLNLADVYAILAWALRHSEEVAAYRERVKRETQEAEERARAHLPKALLARLGRA</sequence>
<dbReference type="Gene3D" id="1.10.10.10">
    <property type="entry name" value="Winged helix-like DNA-binding domain superfamily/Winged helix DNA-binding domain"/>
    <property type="match status" value="1"/>
</dbReference>
<dbReference type="Pfam" id="PF04255">
    <property type="entry name" value="DUF433"/>
    <property type="match status" value="1"/>
</dbReference>
<keyword evidence="3" id="KW-1185">Reference proteome</keyword>
<name>A0ABM5VKW0_THEA5</name>
<geneLocation type="plasmid" evidence="2 3">
    <name>pTA78</name>
</geneLocation>
<keyword evidence="2" id="KW-0614">Plasmid</keyword>
<dbReference type="InterPro" id="IPR036388">
    <property type="entry name" value="WH-like_DNA-bd_sf"/>
</dbReference>
<dbReference type="EMBL" id="CP010826">
    <property type="protein sequence ID" value="ALJ92368.1"/>
    <property type="molecule type" value="Genomic_DNA"/>
</dbReference>
<evidence type="ECO:0000313" key="1">
    <source>
        <dbReference type="EMBL" id="ALJ90765.1"/>
    </source>
</evidence>
<organism evidence="1 3">
    <name type="scientific">Thermus aquaticus (strain ATCC BAA-2747 / Y51MC23)</name>
    <dbReference type="NCBI Taxonomy" id="498848"/>
    <lineage>
        <taxon>Bacteria</taxon>
        <taxon>Thermotogati</taxon>
        <taxon>Deinococcota</taxon>
        <taxon>Deinococci</taxon>
        <taxon>Thermales</taxon>
        <taxon>Thermaceae</taxon>
        <taxon>Thermus</taxon>
    </lineage>
</organism>
<proteinExistence type="predicted"/>
<reference evidence="1 3" key="2">
    <citation type="submission" date="2015-04" db="EMBL/GenBank/DDBJ databases">
        <title>Complete Genome Sequence of Thermus aquaticus Y51MC23.</title>
        <authorList>
            <person name="Brumm P."/>
            <person name="Monsma S."/>
            <person name="Mead D.A."/>
            <person name="Keough B."/>
            <person name="Jasinovica S."/>
            <person name="Ferguson E."/>
            <person name="Schoenfeld T."/>
            <person name="Lodes M."/>
        </authorList>
    </citation>
    <scope>NUCLEOTIDE SEQUENCE [LARGE SCALE GENOMIC DNA]</scope>
    <source>
        <strain evidence="1 3">Y51MC23</strain>
        <plasmid evidence="2 3">pTA78</plasmid>
    </source>
</reference>
<dbReference type="SUPFAM" id="SSF46689">
    <property type="entry name" value="Homeodomain-like"/>
    <property type="match status" value="1"/>
</dbReference>
<gene>
    <name evidence="1" type="ORF">TO73_0917</name>
    <name evidence="2" type="ORF">TO73_2847</name>
</gene>
<dbReference type="InterPro" id="IPR009057">
    <property type="entry name" value="Homeodomain-like_sf"/>
</dbReference>
<dbReference type="EMBL" id="CP010822">
    <property type="protein sequence ID" value="ALJ90765.1"/>
    <property type="molecule type" value="Genomic_DNA"/>
</dbReference>
<evidence type="ECO:0008006" key="4">
    <source>
        <dbReference type="Google" id="ProtNLM"/>
    </source>
</evidence>
<dbReference type="InterPro" id="IPR007367">
    <property type="entry name" value="DUF433"/>
</dbReference>